<evidence type="ECO:0000313" key="4">
    <source>
        <dbReference type="Proteomes" id="UP000676565"/>
    </source>
</evidence>
<dbReference type="SUPFAM" id="SSF109709">
    <property type="entry name" value="KorB DNA-binding domain-like"/>
    <property type="match status" value="1"/>
</dbReference>
<sequence length="256" mass="28167">MMQQIIELNPFDCLPPPDNRAVTTEDVLAMAASFRANGGQLQPAIVCVHPELPDKQMLLDGFIRNETCKLLGLKLKAVKVDRPFTKAEQAKLRLTANVIRKAMSPLEVANDIMLFIKEEGCTQTEAGEKIGLPQPTVSKYLTVRNLPEDLRQLILDKKLDFNAAYAVATLPTLEMKREAARKIVEGGLKKDDAIALVNSMKGKKQPKQPKKKKFTISFELPPVNAAAALVEHLKTLIARLNKLGDIPPDALAAVLS</sequence>
<reference evidence="3 4" key="1">
    <citation type="submission" date="2021-04" db="EMBL/GenBank/DDBJ databases">
        <authorList>
            <person name="Ivanova A."/>
        </authorList>
    </citation>
    <scope>NUCLEOTIDE SEQUENCE [LARGE SCALE GENOMIC DNA]</scope>
    <source>
        <strain evidence="3 4">G18</strain>
    </source>
</reference>
<gene>
    <name evidence="3" type="ORF">J8F10_24415</name>
</gene>
<accession>A0ABS5BXG8</accession>
<dbReference type="InterPro" id="IPR041468">
    <property type="entry name" value="HTH_ParB/Spo0J"/>
</dbReference>
<evidence type="ECO:0000259" key="2">
    <source>
        <dbReference type="SMART" id="SM00470"/>
    </source>
</evidence>
<dbReference type="PANTHER" id="PTHR33375:SF1">
    <property type="entry name" value="CHROMOSOME-PARTITIONING PROTEIN PARB-RELATED"/>
    <property type="match status" value="1"/>
</dbReference>
<protein>
    <submittedName>
        <fullName evidence="3">ParB N-terminal domain-containing protein</fullName>
    </submittedName>
</protein>
<dbReference type="SMART" id="SM00470">
    <property type="entry name" value="ParB"/>
    <property type="match status" value="1"/>
</dbReference>
<comment type="caution">
    <text evidence="3">The sequence shown here is derived from an EMBL/GenBank/DDBJ whole genome shotgun (WGS) entry which is preliminary data.</text>
</comment>
<organism evidence="3 4">
    <name type="scientific">Gemmata palustris</name>
    <dbReference type="NCBI Taxonomy" id="2822762"/>
    <lineage>
        <taxon>Bacteria</taxon>
        <taxon>Pseudomonadati</taxon>
        <taxon>Planctomycetota</taxon>
        <taxon>Planctomycetia</taxon>
        <taxon>Gemmatales</taxon>
        <taxon>Gemmataceae</taxon>
        <taxon>Gemmata</taxon>
    </lineage>
</organism>
<evidence type="ECO:0000313" key="3">
    <source>
        <dbReference type="EMBL" id="MBP3958406.1"/>
    </source>
</evidence>
<evidence type="ECO:0000256" key="1">
    <source>
        <dbReference type="ARBA" id="ARBA00022829"/>
    </source>
</evidence>
<dbReference type="Proteomes" id="UP000676565">
    <property type="component" value="Unassembled WGS sequence"/>
</dbReference>
<dbReference type="InterPro" id="IPR003115">
    <property type="entry name" value="ParB_N"/>
</dbReference>
<dbReference type="InterPro" id="IPR050336">
    <property type="entry name" value="Chromosome_partition/occlusion"/>
</dbReference>
<keyword evidence="4" id="KW-1185">Reference proteome</keyword>
<dbReference type="InterPro" id="IPR036086">
    <property type="entry name" value="ParB/Sulfiredoxin_sf"/>
</dbReference>
<dbReference type="EMBL" id="JAGKQQ010000001">
    <property type="protein sequence ID" value="MBP3958406.1"/>
    <property type="molecule type" value="Genomic_DNA"/>
</dbReference>
<dbReference type="RefSeq" id="WP_210658367.1">
    <property type="nucleotide sequence ID" value="NZ_JAGKQQ010000001.1"/>
</dbReference>
<name>A0ABS5BXG8_9BACT</name>
<dbReference type="Gene3D" id="1.10.10.2830">
    <property type="match status" value="1"/>
</dbReference>
<dbReference type="PANTHER" id="PTHR33375">
    <property type="entry name" value="CHROMOSOME-PARTITIONING PROTEIN PARB-RELATED"/>
    <property type="match status" value="1"/>
</dbReference>
<dbReference type="Pfam" id="PF17762">
    <property type="entry name" value="HTH_ParB"/>
    <property type="match status" value="1"/>
</dbReference>
<dbReference type="SUPFAM" id="SSF110849">
    <property type="entry name" value="ParB/Sulfiredoxin"/>
    <property type="match status" value="1"/>
</dbReference>
<feature type="domain" description="ParB-like N-terminal" evidence="2">
    <location>
        <begin position="6"/>
        <end position="98"/>
    </location>
</feature>
<keyword evidence="1" id="KW-0159">Chromosome partition</keyword>
<proteinExistence type="predicted"/>